<evidence type="ECO:0000313" key="4">
    <source>
        <dbReference type="EMBL" id="TXU31028.1"/>
    </source>
</evidence>
<reference evidence="3 5" key="1">
    <citation type="submission" date="2018-06" db="EMBL/GenBank/DDBJ databases">
        <authorList>
            <consortium name="Pathogen Informatics"/>
            <person name="Doyle S."/>
        </authorList>
    </citation>
    <scope>NUCLEOTIDE SEQUENCE [LARGE SCALE GENOMIC DNA]</scope>
    <source>
        <strain evidence="3 5">NCTC13148</strain>
    </source>
</reference>
<keyword evidence="2" id="KW-0732">Signal</keyword>
<dbReference type="AlphaFoldDB" id="A0A229AHF1"/>
<reference evidence="4 6" key="2">
    <citation type="submission" date="2018-09" db="EMBL/GenBank/DDBJ databases">
        <title>Persistent metagenomic signatures of early life antibiotic treatment in the infant gut microbiota and resistome.</title>
        <authorList>
            <person name="Gasparrini A.J."/>
        </authorList>
    </citation>
    <scope>NUCLEOTIDE SEQUENCE [LARGE SCALE GENOMIC DNA]</scope>
    <source>
        <strain evidence="4 6">T0181B.E-10</strain>
    </source>
</reference>
<evidence type="ECO:0000313" key="5">
    <source>
        <dbReference type="Proteomes" id="UP000254255"/>
    </source>
</evidence>
<dbReference type="PROSITE" id="PS51257">
    <property type="entry name" value="PROKAR_LIPOPROTEIN"/>
    <property type="match status" value="1"/>
</dbReference>
<evidence type="ECO:0000256" key="1">
    <source>
        <dbReference type="SAM" id="MobiDB-lite"/>
    </source>
</evidence>
<feature type="region of interest" description="Disordered" evidence="1">
    <location>
        <begin position="23"/>
        <end position="43"/>
    </location>
</feature>
<protein>
    <submittedName>
        <fullName evidence="4">Conjugal transfer protein TraN</fullName>
    </submittedName>
</protein>
<evidence type="ECO:0000256" key="2">
    <source>
        <dbReference type="SAM" id="SignalP"/>
    </source>
</evidence>
<name>A0A229AHF1_ECOLX</name>
<dbReference type="InterPro" id="IPR049533">
    <property type="entry name" value="TraN"/>
</dbReference>
<dbReference type="Proteomes" id="UP000254255">
    <property type="component" value="Unassembled WGS sequence"/>
</dbReference>
<accession>A0A229AHF1</accession>
<proteinExistence type="predicted"/>
<dbReference type="Proteomes" id="UP000460654">
    <property type="component" value="Unassembled WGS sequence"/>
</dbReference>
<feature type="chain" id="PRO_5015074724" evidence="2">
    <location>
        <begin position="21"/>
        <end position="43"/>
    </location>
</feature>
<dbReference type="EMBL" id="UGET01000001">
    <property type="protein sequence ID" value="STL58831.1"/>
    <property type="molecule type" value="Genomic_DNA"/>
</dbReference>
<dbReference type="Pfam" id="PF20898">
    <property type="entry name" value="P_T4SS_TraN"/>
    <property type="match status" value="1"/>
</dbReference>
<feature type="signal peptide" evidence="2">
    <location>
        <begin position="1"/>
        <end position="20"/>
    </location>
</feature>
<evidence type="ECO:0000313" key="6">
    <source>
        <dbReference type="Proteomes" id="UP000460654"/>
    </source>
</evidence>
<dbReference type="RefSeq" id="WP_032493177.1">
    <property type="nucleotide sequence ID" value="NZ_BDPQ01000031.1"/>
</dbReference>
<gene>
    <name evidence="4" type="ORF">D4N09_22375</name>
    <name evidence="3" type="ORF">NCTC13148_00050</name>
</gene>
<sequence>MRAIVLLGVLLLGACSSSFKPPPEPDWSHTVPVNKTLPVDTQG</sequence>
<evidence type="ECO:0000313" key="3">
    <source>
        <dbReference type="EMBL" id="STL58831.1"/>
    </source>
</evidence>
<organism evidence="4 6">
    <name type="scientific">Escherichia coli</name>
    <dbReference type="NCBI Taxonomy" id="562"/>
    <lineage>
        <taxon>Bacteria</taxon>
        <taxon>Pseudomonadati</taxon>
        <taxon>Pseudomonadota</taxon>
        <taxon>Gammaproteobacteria</taxon>
        <taxon>Enterobacterales</taxon>
        <taxon>Enterobacteriaceae</taxon>
        <taxon>Escherichia</taxon>
    </lineage>
</organism>
<dbReference type="EMBL" id="QYOH01000041">
    <property type="protein sequence ID" value="TXU31028.1"/>
    <property type="molecule type" value="Genomic_DNA"/>
</dbReference>